<feature type="transmembrane region" description="Helical" evidence="9">
    <location>
        <begin position="331"/>
        <end position="355"/>
    </location>
</feature>
<keyword evidence="7 9" id="KW-1133">Transmembrane helix</keyword>
<keyword evidence="5" id="KW-1003">Cell membrane</keyword>
<evidence type="ECO:0000313" key="11">
    <source>
        <dbReference type="EMBL" id="MES0872783.1"/>
    </source>
</evidence>
<evidence type="ECO:0000256" key="6">
    <source>
        <dbReference type="ARBA" id="ARBA00022692"/>
    </source>
</evidence>
<dbReference type="PANTHER" id="PTHR23517">
    <property type="entry name" value="RESISTANCE PROTEIN MDTM, PUTATIVE-RELATED-RELATED"/>
    <property type="match status" value="1"/>
</dbReference>
<feature type="transmembrane region" description="Helical" evidence="9">
    <location>
        <begin position="293"/>
        <end position="310"/>
    </location>
</feature>
<feature type="transmembrane region" description="Helical" evidence="9">
    <location>
        <begin position="9"/>
        <end position="32"/>
    </location>
</feature>
<accession>A0ABV2A693</accession>
<dbReference type="PANTHER" id="PTHR23517:SF2">
    <property type="entry name" value="MULTIDRUG RESISTANCE PROTEIN MDTH"/>
    <property type="match status" value="1"/>
</dbReference>
<evidence type="ECO:0000259" key="10">
    <source>
        <dbReference type="PROSITE" id="PS50850"/>
    </source>
</evidence>
<comment type="function">
    <text evidence="1">Resistance to tetracycline by an active tetracycline efflux. This is an energy-dependent process that decreases the accumulation of the antibiotic in whole cells. This protein functions as a metal-tetracycline/H(+) antiporter.</text>
</comment>
<dbReference type="InterPro" id="IPR050171">
    <property type="entry name" value="MFS_Transporters"/>
</dbReference>
<dbReference type="InterPro" id="IPR001958">
    <property type="entry name" value="Tet-R_TetA/multi-R_MdtG-like"/>
</dbReference>
<feature type="transmembrane region" description="Helical" evidence="9">
    <location>
        <begin position="99"/>
        <end position="121"/>
    </location>
</feature>
<keyword evidence="12" id="KW-1185">Reference proteome</keyword>
<evidence type="ECO:0000256" key="1">
    <source>
        <dbReference type="ARBA" id="ARBA00003279"/>
    </source>
</evidence>
<feature type="transmembrane region" description="Helical" evidence="9">
    <location>
        <begin position="163"/>
        <end position="183"/>
    </location>
</feature>
<organism evidence="11 12">
    <name type="scientific">Sinimarinibacterium thermocellulolyticum</name>
    <dbReference type="NCBI Taxonomy" id="3170016"/>
    <lineage>
        <taxon>Bacteria</taxon>
        <taxon>Pseudomonadati</taxon>
        <taxon>Pseudomonadota</taxon>
        <taxon>Gammaproteobacteria</taxon>
        <taxon>Nevskiales</taxon>
        <taxon>Nevskiaceae</taxon>
        <taxon>Sinimarinibacterium</taxon>
    </lineage>
</organism>
<gene>
    <name evidence="11" type="ORF">ABSH63_01975</name>
</gene>
<evidence type="ECO:0000256" key="8">
    <source>
        <dbReference type="ARBA" id="ARBA00023136"/>
    </source>
</evidence>
<dbReference type="Pfam" id="PF07690">
    <property type="entry name" value="MFS_1"/>
    <property type="match status" value="1"/>
</dbReference>
<evidence type="ECO:0000256" key="9">
    <source>
        <dbReference type="SAM" id="Phobius"/>
    </source>
</evidence>
<feature type="transmembrane region" description="Helical" evidence="9">
    <location>
        <begin position="133"/>
        <end position="157"/>
    </location>
</feature>
<evidence type="ECO:0000256" key="2">
    <source>
        <dbReference type="ARBA" id="ARBA00004651"/>
    </source>
</evidence>
<sequence>MNAQEWRAVFALGALYALRMLGMFMVLPVFALHASTLPQPAQPWQIGLAIGVYGLTQALLQIPLGMASDRFGRKPVIVFGMLVFAAGSWLAGATDDISWIIAGRALQGAGAISAAVAALLADVTRDSVRTTAMAILGAGMGLAFVLALVLGPLVAGWIGVDGIFRMTAVLALLSLPLLLLGVPTPRPLPPESSSLRAVLADPQLLRLDAGIFLLHAGMTAVFTVVPLAIAQTLGLASADHWKLYLPVLLLSLGPVFPLIRYAERGGRLKAVFLAVVALLAGALALAAAGHDTAPVLVAALLLYFIAFNFLEGALPSMISRLAPPAHKGAALGVYSSAQFLGAFAGGMLGGLALQYGGIGGALAAAALLPIIWLVVAAGMGPVAASPPPAARAEDGIRI</sequence>
<dbReference type="CDD" id="cd17472">
    <property type="entry name" value="MFS_YajR_like"/>
    <property type="match status" value="1"/>
</dbReference>
<evidence type="ECO:0000313" key="12">
    <source>
        <dbReference type="Proteomes" id="UP001465331"/>
    </source>
</evidence>
<feature type="transmembrane region" description="Helical" evidence="9">
    <location>
        <begin position="271"/>
        <end position="287"/>
    </location>
</feature>
<dbReference type="Proteomes" id="UP001465331">
    <property type="component" value="Unassembled WGS sequence"/>
</dbReference>
<dbReference type="EMBL" id="JBEPIJ010000002">
    <property type="protein sequence ID" value="MES0872783.1"/>
    <property type="molecule type" value="Genomic_DNA"/>
</dbReference>
<evidence type="ECO:0000256" key="3">
    <source>
        <dbReference type="ARBA" id="ARBA00007520"/>
    </source>
</evidence>
<dbReference type="RefSeq" id="WP_352886939.1">
    <property type="nucleotide sequence ID" value="NZ_JBEPIJ010000002.1"/>
</dbReference>
<protein>
    <submittedName>
        <fullName evidence="11">MFS transporter</fullName>
    </submittedName>
</protein>
<reference evidence="11 12" key="1">
    <citation type="submission" date="2024-06" db="EMBL/GenBank/DDBJ databases">
        <authorList>
            <person name="Li Z."/>
            <person name="Jiang Y."/>
        </authorList>
    </citation>
    <scope>NUCLEOTIDE SEQUENCE [LARGE SCALE GENOMIC DNA]</scope>
    <source>
        <strain evidence="11 12">HSW-8</strain>
    </source>
</reference>
<keyword evidence="8 9" id="KW-0472">Membrane</keyword>
<name>A0ABV2A693_9GAMM</name>
<comment type="subcellular location">
    <subcellularLocation>
        <location evidence="2">Cell membrane</location>
        <topology evidence="2">Multi-pass membrane protein</topology>
    </subcellularLocation>
</comment>
<feature type="domain" description="Major facilitator superfamily (MFS) profile" evidence="10">
    <location>
        <begin position="8"/>
        <end position="384"/>
    </location>
</feature>
<feature type="transmembrane region" description="Helical" evidence="9">
    <location>
        <begin position="44"/>
        <end position="64"/>
    </location>
</feature>
<dbReference type="PRINTS" id="PR01035">
    <property type="entry name" value="TCRTETA"/>
</dbReference>
<dbReference type="InterPro" id="IPR036259">
    <property type="entry name" value="MFS_trans_sf"/>
</dbReference>
<feature type="transmembrane region" description="Helical" evidence="9">
    <location>
        <begin position="241"/>
        <end position="259"/>
    </location>
</feature>
<comment type="similarity">
    <text evidence="3">Belongs to the major facilitator superfamily. TCR/Tet family.</text>
</comment>
<evidence type="ECO:0000256" key="5">
    <source>
        <dbReference type="ARBA" id="ARBA00022475"/>
    </source>
</evidence>
<feature type="transmembrane region" description="Helical" evidence="9">
    <location>
        <begin position="76"/>
        <end position="93"/>
    </location>
</feature>
<proteinExistence type="inferred from homology"/>
<comment type="caution">
    <text evidence="11">The sequence shown here is derived from an EMBL/GenBank/DDBJ whole genome shotgun (WGS) entry which is preliminary data.</text>
</comment>
<evidence type="ECO:0000256" key="7">
    <source>
        <dbReference type="ARBA" id="ARBA00022989"/>
    </source>
</evidence>
<keyword evidence="4" id="KW-0813">Transport</keyword>
<dbReference type="InterPro" id="IPR005829">
    <property type="entry name" value="Sugar_transporter_CS"/>
</dbReference>
<dbReference type="PROSITE" id="PS00216">
    <property type="entry name" value="SUGAR_TRANSPORT_1"/>
    <property type="match status" value="1"/>
</dbReference>
<dbReference type="Gene3D" id="1.20.1250.20">
    <property type="entry name" value="MFS general substrate transporter like domains"/>
    <property type="match status" value="1"/>
</dbReference>
<dbReference type="SUPFAM" id="SSF103473">
    <property type="entry name" value="MFS general substrate transporter"/>
    <property type="match status" value="1"/>
</dbReference>
<feature type="transmembrane region" description="Helical" evidence="9">
    <location>
        <begin position="361"/>
        <end position="384"/>
    </location>
</feature>
<feature type="transmembrane region" description="Helical" evidence="9">
    <location>
        <begin position="204"/>
        <end position="229"/>
    </location>
</feature>
<evidence type="ECO:0000256" key="4">
    <source>
        <dbReference type="ARBA" id="ARBA00022448"/>
    </source>
</evidence>
<dbReference type="PROSITE" id="PS50850">
    <property type="entry name" value="MFS"/>
    <property type="match status" value="1"/>
</dbReference>
<dbReference type="InterPro" id="IPR020846">
    <property type="entry name" value="MFS_dom"/>
</dbReference>
<dbReference type="InterPro" id="IPR011701">
    <property type="entry name" value="MFS"/>
</dbReference>
<keyword evidence="6 9" id="KW-0812">Transmembrane</keyword>